<feature type="transmembrane region" description="Helical" evidence="7">
    <location>
        <begin position="321"/>
        <end position="340"/>
    </location>
</feature>
<keyword evidence="7" id="KW-0812">Transmembrane</keyword>
<organism evidence="8 9">
    <name type="scientific">Brachionus plicatilis</name>
    <name type="common">Marine rotifer</name>
    <name type="synonym">Brachionus muelleri</name>
    <dbReference type="NCBI Taxonomy" id="10195"/>
    <lineage>
        <taxon>Eukaryota</taxon>
        <taxon>Metazoa</taxon>
        <taxon>Spiralia</taxon>
        <taxon>Gnathifera</taxon>
        <taxon>Rotifera</taxon>
        <taxon>Eurotatoria</taxon>
        <taxon>Monogononta</taxon>
        <taxon>Pseudotrocha</taxon>
        <taxon>Ploima</taxon>
        <taxon>Brachionidae</taxon>
        <taxon>Brachionus</taxon>
    </lineage>
</organism>
<keyword evidence="6" id="KW-0407">Ion channel</keyword>
<feature type="transmembrane region" description="Helical" evidence="7">
    <location>
        <begin position="361"/>
        <end position="380"/>
    </location>
</feature>
<dbReference type="PANTHER" id="PTHR47143">
    <property type="entry name" value="TRANSIENT RECEPTOR POTENTIAL CATION CHANNEL PROTEIN PAINLESS"/>
    <property type="match status" value="1"/>
</dbReference>
<keyword evidence="9" id="KW-1185">Reference proteome</keyword>
<feature type="transmembrane region" description="Helical" evidence="7">
    <location>
        <begin position="422"/>
        <end position="442"/>
    </location>
</feature>
<evidence type="ECO:0000256" key="2">
    <source>
        <dbReference type="ARBA" id="ARBA00022737"/>
    </source>
</evidence>
<keyword evidence="8" id="KW-0675">Receptor</keyword>
<dbReference type="GO" id="GO:0022857">
    <property type="term" value="F:transmembrane transporter activity"/>
    <property type="evidence" value="ECO:0007669"/>
    <property type="project" value="TreeGrafter"/>
</dbReference>
<keyword evidence="3" id="KW-0040">ANK repeat</keyword>
<proteinExistence type="predicted"/>
<keyword evidence="7" id="KW-0472">Membrane</keyword>
<dbReference type="Proteomes" id="UP000276133">
    <property type="component" value="Unassembled WGS sequence"/>
</dbReference>
<dbReference type="AlphaFoldDB" id="A0A3M7QCA6"/>
<evidence type="ECO:0000313" key="8">
    <source>
        <dbReference type="EMBL" id="RNA08852.1"/>
    </source>
</evidence>
<keyword evidence="7" id="KW-1133">Transmembrane helix</keyword>
<keyword evidence="1" id="KW-0813">Transport</keyword>
<accession>A0A3M7QCA6</accession>
<evidence type="ECO:0000256" key="1">
    <source>
        <dbReference type="ARBA" id="ARBA00022448"/>
    </source>
</evidence>
<feature type="transmembrane region" description="Helical" evidence="7">
    <location>
        <begin position="291"/>
        <end position="315"/>
    </location>
</feature>
<feature type="transmembrane region" description="Helical" evidence="7">
    <location>
        <begin position="58"/>
        <end position="75"/>
    </location>
</feature>
<evidence type="ECO:0000256" key="5">
    <source>
        <dbReference type="ARBA" id="ARBA00023180"/>
    </source>
</evidence>
<evidence type="ECO:0000256" key="4">
    <source>
        <dbReference type="ARBA" id="ARBA00023065"/>
    </source>
</evidence>
<keyword evidence="2" id="KW-0677">Repeat</keyword>
<dbReference type="GO" id="GO:1902495">
    <property type="term" value="C:transmembrane transporter complex"/>
    <property type="evidence" value="ECO:0007669"/>
    <property type="project" value="TreeGrafter"/>
</dbReference>
<protein>
    <submittedName>
        <fullName evidence="8">Transient receptor potential cation channel subfamily A member 1-like protein</fullName>
    </submittedName>
</protein>
<sequence>MSIQNLENDEQYKLLWTSFTYSRMFEFKLKRNKMDEKKLPTWGYNSCTTYKSVYENSFFSLLIFVKFIVMFIIFYESREVIRVLLDDPNWKKLIRENNWNEYQPEFDTEESDEDDQSAIIQVVSSQSSQDSKQEKKNLKLIENPELTCLFEHKMWDIFSVILDKCIGEKEIDFSKIDPRTRSMSKHPLMLIARSGQENLLKHDTTRTLLHLKWRIIPRCAFYLNLIIYLIFMLLYSFYSIELSKFGSYQLMKVNSTNQTIHIESVYYLSSPIYFSLLIFKETFQIFFLDGLSYFLSLQNLIELFTYILAVLSLFSGNYNMQSSYASIAVLFAFIVFPLFTQKLKIFGLYVVAFRRTLANSAKFFPIFLIIFTGFILSFRIRSNFDVTYFNSTSYSLIRTFTMVVGEFDTSRMGLYNDSLPNYIIYFLFIGLMCTIVLNLFVVN</sequence>
<evidence type="ECO:0000256" key="3">
    <source>
        <dbReference type="ARBA" id="ARBA00023043"/>
    </source>
</evidence>
<reference evidence="8 9" key="1">
    <citation type="journal article" date="2018" name="Sci. Rep.">
        <title>Genomic signatures of local adaptation to the degree of environmental predictability in rotifers.</title>
        <authorList>
            <person name="Franch-Gras L."/>
            <person name="Hahn C."/>
            <person name="Garcia-Roger E.M."/>
            <person name="Carmona M.J."/>
            <person name="Serra M."/>
            <person name="Gomez A."/>
        </authorList>
    </citation>
    <scope>NUCLEOTIDE SEQUENCE [LARGE SCALE GENOMIC DNA]</scope>
    <source>
        <strain evidence="8">HYR1</strain>
    </source>
</reference>
<dbReference type="GO" id="GO:0034220">
    <property type="term" value="P:monoatomic ion transmembrane transport"/>
    <property type="evidence" value="ECO:0007669"/>
    <property type="project" value="UniProtKB-KW"/>
</dbReference>
<evidence type="ECO:0000313" key="9">
    <source>
        <dbReference type="Proteomes" id="UP000276133"/>
    </source>
</evidence>
<keyword evidence="4" id="KW-0406">Ion transport</keyword>
<evidence type="ECO:0000256" key="7">
    <source>
        <dbReference type="SAM" id="Phobius"/>
    </source>
</evidence>
<comment type="caution">
    <text evidence="8">The sequence shown here is derived from an EMBL/GenBank/DDBJ whole genome shotgun (WGS) entry which is preliminary data.</text>
</comment>
<dbReference type="InterPro" id="IPR052076">
    <property type="entry name" value="TRP_cation_channel"/>
</dbReference>
<gene>
    <name evidence="8" type="ORF">BpHYR1_016665</name>
</gene>
<dbReference type="OrthoDB" id="5987403at2759"/>
<dbReference type="EMBL" id="REGN01006610">
    <property type="protein sequence ID" value="RNA08852.1"/>
    <property type="molecule type" value="Genomic_DNA"/>
</dbReference>
<keyword evidence="5" id="KW-0325">Glycoprotein</keyword>
<name>A0A3M7QCA6_BRAPC</name>
<evidence type="ECO:0000256" key="6">
    <source>
        <dbReference type="ARBA" id="ARBA00023303"/>
    </source>
</evidence>
<dbReference type="STRING" id="10195.A0A3M7QCA6"/>
<feature type="transmembrane region" description="Helical" evidence="7">
    <location>
        <begin position="219"/>
        <end position="240"/>
    </location>
</feature>
<feature type="transmembrane region" description="Helical" evidence="7">
    <location>
        <begin position="260"/>
        <end position="279"/>
    </location>
</feature>
<dbReference type="PANTHER" id="PTHR47143:SF1">
    <property type="entry name" value="ION_TRANS DOMAIN-CONTAINING PROTEIN"/>
    <property type="match status" value="1"/>
</dbReference>